<feature type="transmembrane region" description="Helical" evidence="5">
    <location>
        <begin position="87"/>
        <end position="106"/>
    </location>
</feature>
<dbReference type="PANTHER" id="PTHR36917">
    <property type="entry name" value="INTRACELLULAR SEPTATION PROTEIN A-RELATED"/>
    <property type="match status" value="1"/>
</dbReference>
<comment type="similarity">
    <text evidence="5">Belongs to the YciB family.</text>
</comment>
<feature type="transmembrane region" description="Helical" evidence="5">
    <location>
        <begin position="182"/>
        <end position="203"/>
    </location>
</feature>
<dbReference type="OrthoDB" id="9788219at2"/>
<feature type="transmembrane region" description="Helical" evidence="5">
    <location>
        <begin position="118"/>
        <end position="133"/>
    </location>
</feature>
<dbReference type="NCBIfam" id="NF001323">
    <property type="entry name" value="PRK00259.1-1"/>
    <property type="match status" value="1"/>
</dbReference>
<keyword evidence="7" id="KW-1185">Reference proteome</keyword>
<dbReference type="PANTHER" id="PTHR36917:SF1">
    <property type="entry name" value="INNER MEMBRANE-SPANNING PROTEIN YCIB"/>
    <property type="match status" value="1"/>
</dbReference>
<dbReference type="RefSeq" id="WP_115835696.1">
    <property type="nucleotide sequence ID" value="NZ_CP025086.1"/>
</dbReference>
<evidence type="ECO:0000256" key="2">
    <source>
        <dbReference type="ARBA" id="ARBA00022692"/>
    </source>
</evidence>
<evidence type="ECO:0000313" key="6">
    <source>
        <dbReference type="EMBL" id="REF87503.1"/>
    </source>
</evidence>
<dbReference type="Pfam" id="PF04279">
    <property type="entry name" value="IspA"/>
    <property type="match status" value="1"/>
</dbReference>
<name>A0A3D9YXM3_9HYPH</name>
<comment type="subcellular location">
    <subcellularLocation>
        <location evidence="5">Cell inner membrane</location>
        <topology evidence="5">Multi-pass membrane protein</topology>
    </subcellularLocation>
</comment>
<dbReference type="InterPro" id="IPR006008">
    <property type="entry name" value="YciB"/>
</dbReference>
<keyword evidence="5" id="KW-0997">Cell inner membrane</keyword>
<keyword evidence="4 5" id="KW-0472">Membrane</keyword>
<keyword evidence="2 5" id="KW-0812">Transmembrane</keyword>
<reference evidence="6 7" key="1">
    <citation type="submission" date="2018-08" db="EMBL/GenBank/DDBJ databases">
        <title>Genomic Encyclopedia of Type Strains, Phase IV (KMG-IV): sequencing the most valuable type-strain genomes for metagenomic binning, comparative biology and taxonomic classification.</title>
        <authorList>
            <person name="Goeker M."/>
        </authorList>
    </citation>
    <scope>NUCLEOTIDE SEQUENCE [LARGE SCALE GENOMIC DNA]</scope>
    <source>
        <strain evidence="6 7">BW863</strain>
    </source>
</reference>
<evidence type="ECO:0000256" key="4">
    <source>
        <dbReference type="ARBA" id="ARBA00023136"/>
    </source>
</evidence>
<comment type="caution">
    <text evidence="6">The sequence shown here is derived from an EMBL/GenBank/DDBJ whole genome shotgun (WGS) entry which is preliminary data.</text>
</comment>
<organism evidence="6 7">
    <name type="scientific">Methylovirgula ligni</name>
    <dbReference type="NCBI Taxonomy" id="569860"/>
    <lineage>
        <taxon>Bacteria</taxon>
        <taxon>Pseudomonadati</taxon>
        <taxon>Pseudomonadota</taxon>
        <taxon>Alphaproteobacteria</taxon>
        <taxon>Hyphomicrobiales</taxon>
        <taxon>Beijerinckiaceae</taxon>
        <taxon>Methylovirgula</taxon>
    </lineage>
</organism>
<evidence type="ECO:0000313" key="7">
    <source>
        <dbReference type="Proteomes" id="UP000256900"/>
    </source>
</evidence>
<gene>
    <name evidence="5" type="primary">yciB</name>
    <name evidence="6" type="ORF">DES32_1126</name>
</gene>
<proteinExistence type="inferred from homology"/>
<evidence type="ECO:0000256" key="5">
    <source>
        <dbReference type="HAMAP-Rule" id="MF_00189"/>
    </source>
</evidence>
<keyword evidence="1 5" id="KW-1003">Cell membrane</keyword>
<dbReference type="GO" id="GO:0005886">
    <property type="term" value="C:plasma membrane"/>
    <property type="evidence" value="ECO:0007669"/>
    <property type="project" value="UniProtKB-SubCell"/>
</dbReference>
<sequence length="218" mass="24765">MTETAQKPAAKPARSPWLKMTLELGPLILFFFANARPKLFAPYAHLVLPPHLLIGENAGLYTATIVLIPAVLIALVVSYIQSRRLPVMPLVTAILVVIFGALTIYFQDPRFIKMKPTVLYFAFGAALLGGLYLKKPILEIVLDNSMPLTEEGWRLLTLRWGLFFFFLAILNEIVWRTQSNNVWVYFKFPGTMILIFLFTLAQLPLMMKHELKEEEPTG</sequence>
<dbReference type="Proteomes" id="UP000256900">
    <property type="component" value="Unassembled WGS sequence"/>
</dbReference>
<evidence type="ECO:0000256" key="3">
    <source>
        <dbReference type="ARBA" id="ARBA00022989"/>
    </source>
</evidence>
<dbReference type="EMBL" id="QUMO01000002">
    <property type="protein sequence ID" value="REF87503.1"/>
    <property type="molecule type" value="Genomic_DNA"/>
</dbReference>
<protein>
    <recommendedName>
        <fullName evidence="5">Inner membrane-spanning protein YciB</fullName>
    </recommendedName>
</protein>
<accession>A0A3D9YXM3</accession>
<comment type="function">
    <text evidence="5">Plays a role in cell envelope biogenesis, maintenance of cell envelope integrity and membrane homeostasis.</text>
</comment>
<evidence type="ECO:0000256" key="1">
    <source>
        <dbReference type="ARBA" id="ARBA00022475"/>
    </source>
</evidence>
<dbReference type="AlphaFoldDB" id="A0A3D9YXM3"/>
<keyword evidence="3 5" id="KW-1133">Transmembrane helix</keyword>
<dbReference type="HAMAP" id="MF_00189">
    <property type="entry name" value="YciB"/>
    <property type="match status" value="1"/>
</dbReference>
<feature type="transmembrane region" description="Helical" evidence="5">
    <location>
        <begin position="59"/>
        <end position="80"/>
    </location>
</feature>
<feature type="transmembrane region" description="Helical" evidence="5">
    <location>
        <begin position="153"/>
        <end position="170"/>
    </location>
</feature>